<dbReference type="OMA" id="WATYHET"/>
<feature type="compositionally biased region" description="Low complexity" evidence="1">
    <location>
        <begin position="516"/>
        <end position="528"/>
    </location>
</feature>
<feature type="region of interest" description="Disordered" evidence="1">
    <location>
        <begin position="346"/>
        <end position="381"/>
    </location>
</feature>
<feature type="region of interest" description="Disordered" evidence="1">
    <location>
        <begin position="857"/>
        <end position="880"/>
    </location>
</feature>
<reference evidence="3" key="1">
    <citation type="journal article" date="2012" name="MBio">
        <title>Comparative genome analysis of Trichophyton rubrum and related dermatophytes reveals candidate genes involved in infection.</title>
        <authorList>
            <person name="Martinez D.A."/>
            <person name="Oliver B.G."/>
            <person name="Graeser Y."/>
            <person name="Goldberg J.M."/>
            <person name="Li W."/>
            <person name="Martinez-Rossi N.M."/>
            <person name="Monod M."/>
            <person name="Shelest E."/>
            <person name="Barton R.C."/>
            <person name="Birch E."/>
            <person name="Brakhage A.A."/>
            <person name="Chen Z."/>
            <person name="Gurr S.J."/>
            <person name="Heiman D."/>
            <person name="Heitman J."/>
            <person name="Kosti I."/>
            <person name="Rossi A."/>
            <person name="Saif S."/>
            <person name="Samalova M."/>
            <person name="Saunders C.W."/>
            <person name="Shea T."/>
            <person name="Summerbell R.C."/>
            <person name="Xu J."/>
            <person name="Young S."/>
            <person name="Zeng Q."/>
            <person name="Birren B.W."/>
            <person name="Cuomo C.A."/>
            <person name="White T.C."/>
        </authorList>
    </citation>
    <scope>NUCLEOTIDE SEQUENCE [LARGE SCALE GENOMIC DNA]</scope>
    <source>
        <strain evidence="3">ATCC MYA-4605 / CBS 113480</strain>
    </source>
</reference>
<organism evidence="2 3">
    <name type="scientific">Arthroderma otae (strain ATCC MYA-4605 / CBS 113480)</name>
    <name type="common">Microsporum canis</name>
    <dbReference type="NCBI Taxonomy" id="554155"/>
    <lineage>
        <taxon>Eukaryota</taxon>
        <taxon>Fungi</taxon>
        <taxon>Dikarya</taxon>
        <taxon>Ascomycota</taxon>
        <taxon>Pezizomycotina</taxon>
        <taxon>Eurotiomycetes</taxon>
        <taxon>Eurotiomycetidae</taxon>
        <taxon>Onygenales</taxon>
        <taxon>Arthrodermataceae</taxon>
        <taxon>Microsporum</taxon>
    </lineage>
</organism>
<feature type="region of interest" description="Disordered" evidence="1">
    <location>
        <begin position="261"/>
        <end position="331"/>
    </location>
</feature>
<proteinExistence type="predicted"/>
<feature type="compositionally biased region" description="Low complexity" evidence="1">
    <location>
        <begin position="788"/>
        <end position="799"/>
    </location>
</feature>
<dbReference type="HOGENOM" id="CLU_329876_0_0_1"/>
<dbReference type="AlphaFoldDB" id="C5FF26"/>
<feature type="region of interest" description="Disordered" evidence="1">
    <location>
        <begin position="751"/>
        <end position="843"/>
    </location>
</feature>
<protein>
    <recommendedName>
        <fullName evidence="4">Ataxin-2 C-terminal domain-containing protein</fullName>
    </recommendedName>
</protein>
<accession>C5FF26</accession>
<feature type="compositionally biased region" description="Pro residues" evidence="1">
    <location>
        <begin position="292"/>
        <end position="311"/>
    </location>
</feature>
<feature type="region of interest" description="Disordered" evidence="1">
    <location>
        <begin position="623"/>
        <end position="645"/>
    </location>
</feature>
<dbReference type="Proteomes" id="UP000002035">
    <property type="component" value="Unassembled WGS sequence"/>
</dbReference>
<keyword evidence="3" id="KW-1185">Reference proteome</keyword>
<dbReference type="GeneID" id="9228645"/>
<feature type="region of interest" description="Disordered" evidence="1">
    <location>
        <begin position="500"/>
        <end position="536"/>
    </location>
</feature>
<name>C5FF26_ARTOC</name>
<feature type="compositionally biased region" description="Polar residues" evidence="1">
    <location>
        <begin position="626"/>
        <end position="645"/>
    </location>
</feature>
<evidence type="ECO:0000256" key="1">
    <source>
        <dbReference type="SAM" id="MobiDB-lite"/>
    </source>
</evidence>
<dbReference type="EMBL" id="DS995701">
    <property type="protein sequence ID" value="EEQ28320.1"/>
    <property type="molecule type" value="Genomic_DNA"/>
</dbReference>
<dbReference type="VEuPathDB" id="FungiDB:MCYG_01208"/>
<feature type="region of interest" description="Disordered" evidence="1">
    <location>
        <begin position="426"/>
        <end position="445"/>
    </location>
</feature>
<dbReference type="STRING" id="554155.C5FF26"/>
<dbReference type="eggNOG" id="ENOG502RNV6">
    <property type="taxonomic scope" value="Eukaryota"/>
</dbReference>
<dbReference type="RefSeq" id="XP_002851104.1">
    <property type="nucleotide sequence ID" value="XM_002851058.1"/>
</dbReference>
<evidence type="ECO:0000313" key="2">
    <source>
        <dbReference type="EMBL" id="EEQ28320.1"/>
    </source>
</evidence>
<evidence type="ECO:0000313" key="3">
    <source>
        <dbReference type="Proteomes" id="UP000002035"/>
    </source>
</evidence>
<evidence type="ECO:0008006" key="4">
    <source>
        <dbReference type="Google" id="ProtNLM"/>
    </source>
</evidence>
<feature type="compositionally biased region" description="Gly residues" evidence="1">
    <location>
        <begin position="133"/>
        <end position="143"/>
    </location>
</feature>
<dbReference type="OrthoDB" id="5372553at2759"/>
<feature type="region of interest" description="Disordered" evidence="1">
    <location>
        <begin position="119"/>
        <end position="226"/>
    </location>
</feature>
<gene>
    <name evidence="2" type="ORF">MCYG_01208</name>
</gene>
<sequence>MAEIPEVDDERATRMKALQMADLGTARREHISTVDRPNKLHRMNIEQIEATRDSNRKGTEAYSLAEANRDKLNSWATYHETLDENLDSEKLEPLLDGQTHRMALEAKVKGSILEDLANSNRGKKATRGALKSGRGGGAAGARGRGAAIHSYALRSGSLGRGDMTKSDPRRLTPPSFPPETKAPIAPLPQKLSDPSKDCNNPPISRGRPERKRYGVQRNLPPVTKARRPVFAAPPNVNFESLLADGDDFMAAVSNVQIHAAGKPTELPTVPKGDEPPDKNTGTDMASVLPTPQVCPTPSPPQVVRQSPPPPAQCRVETTAPPQSGLAAAPPVVTPTPAAPLRIDVFTNPPENRDGQGTDSASIKTDHGFGSYLPQPQRTTRSEDYGADDLFLCTSPEQPFAAQIDKYGYKFEEANVGASLLDISDEPEEPEHATTQTIQSTPQTRPGFTEVKLKEELNAAKQELLKLTKLLSNQSILDPDVIIYLQERKNRLEEDLAVENAPEVGKSASQTFKPKNAQSLQAPPSLSQSVAPPTTEQKSATLNTLSDTTNGNVVDPFVLSTSQTLKREPEVSERNDLKAQENISSTFNQRVAYDIPGITISQPQATFPHGVPLIIGDHLLPGRPMKSESSWPNAESQSKQYEPNQKCPTTFTPTATFTGAYHFGNNQASAFNGPFQFTYPPAPGVTSISALPPFSAPVSAAVPDTNNEPAVIDYTVPIAPKSRFKMRDAPQFPITAATMQYYSGSLTAQQLKPHASPARKTNENINPVTNFTTSQPIEPGQKFSEHSRNSSSSLSPVASTFRPLPPGRGSIPFAFGASNSGRSTPSHHSRFSSTAPEGPREPKNVFVAEMAKRGVSVSGVPVNNAPVERKKNGMESSKYAH</sequence>
<feature type="compositionally biased region" description="Polar residues" evidence="1">
    <location>
        <begin position="432"/>
        <end position="445"/>
    </location>
</feature>
<feature type="compositionally biased region" description="Polar residues" evidence="1">
    <location>
        <begin position="762"/>
        <end position="775"/>
    </location>
</feature>